<reference evidence="3 4" key="1">
    <citation type="submission" date="2019-09" db="EMBL/GenBank/DDBJ databases">
        <title>Genome sequence and assembly of Adhaeribacter sp.</title>
        <authorList>
            <person name="Chhetri G."/>
        </authorList>
    </citation>
    <scope>NUCLEOTIDE SEQUENCE [LARGE SCALE GENOMIC DNA]</scope>
    <source>
        <strain evidence="3 4">DK36</strain>
    </source>
</reference>
<feature type="region of interest" description="Disordered" evidence="1">
    <location>
        <begin position="42"/>
        <end position="75"/>
    </location>
</feature>
<keyword evidence="2" id="KW-0472">Membrane</keyword>
<feature type="region of interest" description="Disordered" evidence="1">
    <location>
        <begin position="152"/>
        <end position="185"/>
    </location>
</feature>
<organism evidence="3 4">
    <name type="scientific">Adhaeribacter rhizoryzae</name>
    <dbReference type="NCBI Taxonomy" id="2607907"/>
    <lineage>
        <taxon>Bacteria</taxon>
        <taxon>Pseudomonadati</taxon>
        <taxon>Bacteroidota</taxon>
        <taxon>Cytophagia</taxon>
        <taxon>Cytophagales</taxon>
        <taxon>Hymenobacteraceae</taxon>
        <taxon>Adhaeribacter</taxon>
    </lineage>
</organism>
<evidence type="ECO:0000256" key="1">
    <source>
        <dbReference type="SAM" id="MobiDB-lite"/>
    </source>
</evidence>
<name>A0A5M6DT04_9BACT</name>
<dbReference type="Proteomes" id="UP000323426">
    <property type="component" value="Unassembled WGS sequence"/>
</dbReference>
<gene>
    <name evidence="3" type="ORF">F0145_02275</name>
</gene>
<feature type="transmembrane region" description="Helical" evidence="2">
    <location>
        <begin position="122"/>
        <end position="144"/>
    </location>
</feature>
<feature type="compositionally biased region" description="Low complexity" evidence="1">
    <location>
        <begin position="163"/>
        <end position="185"/>
    </location>
</feature>
<keyword evidence="2" id="KW-1133">Transmembrane helix</keyword>
<evidence type="ECO:0000313" key="3">
    <source>
        <dbReference type="EMBL" id="KAA5549436.1"/>
    </source>
</evidence>
<keyword evidence="2" id="KW-0812">Transmembrane</keyword>
<proteinExistence type="predicted"/>
<protein>
    <submittedName>
        <fullName evidence="3">SHOCT domain-containing protein</fullName>
    </submittedName>
</protein>
<evidence type="ECO:0000256" key="2">
    <source>
        <dbReference type="SAM" id="Phobius"/>
    </source>
</evidence>
<dbReference type="EMBL" id="VWSF01000001">
    <property type="protein sequence ID" value="KAA5549436.1"/>
    <property type="molecule type" value="Genomic_DNA"/>
</dbReference>
<accession>A0A5M6DT04</accession>
<feature type="compositionally biased region" description="Low complexity" evidence="1">
    <location>
        <begin position="200"/>
        <end position="229"/>
    </location>
</feature>
<dbReference type="AlphaFoldDB" id="A0A5M6DT04"/>
<sequence length="372" mass="41039">MENDFSALKSLQELKNLLDSGAITQQEYEVLKGKIIFGNSSSSSATPPNAVPPVAPASPEVPKTTVPQSVAANPLTPEYQRVTNTAAENKVNAPENVNRNEYLGDNTINQPEELSEVKRKDWLLTILITLAVVLLIGLVAYQFFSDSESERLTSISGPDAEEVTTAAEPATETEENIAATTPAPVVTDTARLNQPKEPIAAVNTTPTELTTPETATQPTTENPATTTVPVTPPPASKITDEEALNKIKDRLQAYYADMKTAPFAAQNHFAPTVERYYTLTGTTPQAINENISSYHFNEFQDSQSSIEDGSLKMTNRGDNNYEVTYIEHGTAFRKSKGQKQETTARVRARFDKDFKLTYFRQEQLLENRFIEE</sequence>
<evidence type="ECO:0000313" key="4">
    <source>
        <dbReference type="Proteomes" id="UP000323426"/>
    </source>
</evidence>
<feature type="region of interest" description="Disordered" evidence="1">
    <location>
        <begin position="198"/>
        <end position="237"/>
    </location>
</feature>
<dbReference type="RefSeq" id="WP_150086450.1">
    <property type="nucleotide sequence ID" value="NZ_VWSF01000001.1"/>
</dbReference>
<keyword evidence="4" id="KW-1185">Reference proteome</keyword>
<comment type="caution">
    <text evidence="3">The sequence shown here is derived from an EMBL/GenBank/DDBJ whole genome shotgun (WGS) entry which is preliminary data.</text>
</comment>